<evidence type="ECO:0000256" key="1">
    <source>
        <dbReference type="ARBA" id="ARBA00004442"/>
    </source>
</evidence>
<dbReference type="SUPFAM" id="SSF56925">
    <property type="entry name" value="OMPA-like"/>
    <property type="match status" value="1"/>
</dbReference>
<protein>
    <submittedName>
        <fullName evidence="3">OmpW family protein</fullName>
    </submittedName>
</protein>
<evidence type="ECO:0000313" key="4">
    <source>
        <dbReference type="Proteomes" id="UP000294829"/>
    </source>
</evidence>
<gene>
    <name evidence="3" type="ORF">E2I14_02370</name>
</gene>
<dbReference type="PANTHER" id="PTHR36920:SF1">
    <property type="entry name" value="OUTER MEMBRANE PROTEIN W"/>
    <property type="match status" value="1"/>
</dbReference>
<dbReference type="PANTHER" id="PTHR36920">
    <property type="match status" value="1"/>
</dbReference>
<accession>A0A4R5W5R5</accession>
<keyword evidence="4" id="KW-1185">Reference proteome</keyword>
<proteinExistence type="predicted"/>
<evidence type="ECO:0000313" key="3">
    <source>
        <dbReference type="EMBL" id="TDK68407.1"/>
    </source>
</evidence>
<organism evidence="3 4">
    <name type="scientific">Sapientia aquatica</name>
    <dbReference type="NCBI Taxonomy" id="1549640"/>
    <lineage>
        <taxon>Bacteria</taxon>
        <taxon>Pseudomonadati</taxon>
        <taxon>Pseudomonadota</taxon>
        <taxon>Betaproteobacteria</taxon>
        <taxon>Burkholderiales</taxon>
        <taxon>Oxalobacteraceae</taxon>
        <taxon>Sapientia</taxon>
    </lineage>
</organism>
<dbReference type="PROSITE" id="PS51257">
    <property type="entry name" value="PROKAR_LIPOPROTEIN"/>
    <property type="match status" value="1"/>
</dbReference>
<dbReference type="RefSeq" id="WP_133325038.1">
    <property type="nucleotide sequence ID" value="NZ_SMYL01000001.1"/>
</dbReference>
<dbReference type="InterPro" id="IPR005618">
    <property type="entry name" value="OMPW"/>
</dbReference>
<reference evidence="3 4" key="1">
    <citation type="submission" date="2019-03" db="EMBL/GenBank/DDBJ databases">
        <title>Sapientia aquatica gen. nov., sp. nov., isolated from a crater lake.</title>
        <authorList>
            <person name="Felfoldi T."/>
            <person name="Szabo A."/>
            <person name="Toth E."/>
            <person name="Schumann P."/>
            <person name="Keki Z."/>
            <person name="Marialigeti K."/>
            <person name="Mathe I."/>
        </authorList>
    </citation>
    <scope>NUCLEOTIDE SEQUENCE [LARGE SCALE GENOMIC DNA]</scope>
    <source>
        <strain evidence="3 4">SA-152</strain>
    </source>
</reference>
<feature type="chain" id="PRO_5021000115" evidence="2">
    <location>
        <begin position="23"/>
        <end position="204"/>
    </location>
</feature>
<dbReference type="Gene3D" id="2.40.160.20">
    <property type="match status" value="1"/>
</dbReference>
<feature type="signal peptide" evidence="2">
    <location>
        <begin position="1"/>
        <end position="22"/>
    </location>
</feature>
<dbReference type="GO" id="GO:0009279">
    <property type="term" value="C:cell outer membrane"/>
    <property type="evidence" value="ECO:0007669"/>
    <property type="project" value="UniProtKB-SubCell"/>
</dbReference>
<name>A0A4R5W5R5_9BURK</name>
<dbReference type="Pfam" id="PF03922">
    <property type="entry name" value="OmpW"/>
    <property type="match status" value="1"/>
</dbReference>
<dbReference type="Proteomes" id="UP000294829">
    <property type="component" value="Unassembled WGS sequence"/>
</dbReference>
<keyword evidence="2" id="KW-0732">Signal</keyword>
<dbReference type="EMBL" id="SMYL01000001">
    <property type="protein sequence ID" value="TDK68407.1"/>
    <property type="molecule type" value="Genomic_DNA"/>
</dbReference>
<dbReference type="AlphaFoldDB" id="A0A4R5W5R5"/>
<dbReference type="GO" id="GO:0055085">
    <property type="term" value="P:transmembrane transport"/>
    <property type="evidence" value="ECO:0007669"/>
    <property type="project" value="TreeGrafter"/>
</dbReference>
<sequence>MKKITLAFALAAIGCTSASVMAQESPWLVRARVVDINTANKSDPVPALGLPADQINVSNKVIPEFDITYFFTPNWSSELILTYPQKHDVSVNGLGNIGTVKQLPPTLTAQYHFSPEQQISPYLGLGVNYTNFSDVNLAHGITLSSGSWGYALQGGVDYKLDKNWSLNFDVKYVEMRSNLYAGGSTVGNIQINPWLIGVGVGYRF</sequence>
<dbReference type="InterPro" id="IPR011250">
    <property type="entry name" value="OMP/PagP_B-barrel"/>
</dbReference>
<dbReference type="OrthoDB" id="9807574at2"/>
<comment type="subcellular location">
    <subcellularLocation>
        <location evidence="1">Cell outer membrane</location>
    </subcellularLocation>
</comment>
<evidence type="ECO:0000256" key="2">
    <source>
        <dbReference type="SAM" id="SignalP"/>
    </source>
</evidence>
<comment type="caution">
    <text evidence="3">The sequence shown here is derived from an EMBL/GenBank/DDBJ whole genome shotgun (WGS) entry which is preliminary data.</text>
</comment>